<dbReference type="RefSeq" id="WP_098703351.1">
    <property type="nucleotide sequence ID" value="NZ_NJGI01000005.1"/>
</dbReference>
<comment type="caution">
    <text evidence="1">The sequence shown here is derived from an EMBL/GenBank/DDBJ whole genome shotgun (WGS) entry which is preliminary data.</text>
</comment>
<dbReference type="EMBL" id="NJGI01000005">
    <property type="protein sequence ID" value="PGH20580.1"/>
    <property type="molecule type" value="Genomic_DNA"/>
</dbReference>
<dbReference type="AlphaFoldDB" id="A0A2B7YHB2"/>
<dbReference type="Proteomes" id="UP000222862">
    <property type="component" value="Unassembled WGS sequence"/>
</dbReference>
<reference evidence="1 2" key="1">
    <citation type="submission" date="2017-06" db="EMBL/GenBank/DDBJ databases">
        <title>Genome sequencing of Fusobacterium nucleatum subsp. polymorphum KCOM 1232 (=ChDC F37).</title>
        <authorList>
            <person name="Kook J.-K."/>
            <person name="Park S.-N."/>
            <person name="Lim Y.K."/>
            <person name="Roh H."/>
        </authorList>
    </citation>
    <scope>NUCLEOTIDE SEQUENCE [LARGE SCALE GENOMIC DNA]</scope>
    <source>
        <strain evidence="2">KCOM 1232 ( ChDC F37)</strain>
    </source>
</reference>
<sequence length="91" mass="10694">MTGQDFLALSSTIEEIKVWIEPHSIELKIDKDMEIQSSDKEESFLKIEIDGYKLELMVKDSYVYINYSDTSCFELLSEAEFWKQMYFASNS</sequence>
<accession>A0A2B7YHB2</accession>
<evidence type="ECO:0000313" key="1">
    <source>
        <dbReference type="EMBL" id="PGH20580.1"/>
    </source>
</evidence>
<organism evidence="1 2">
    <name type="scientific">Fusobacterium nucleatum subsp. polymorphum</name>
    <name type="common">Fusobacterium polymorphum</name>
    <dbReference type="NCBI Taxonomy" id="76857"/>
    <lineage>
        <taxon>Bacteria</taxon>
        <taxon>Fusobacteriati</taxon>
        <taxon>Fusobacteriota</taxon>
        <taxon>Fusobacteriia</taxon>
        <taxon>Fusobacteriales</taxon>
        <taxon>Fusobacteriaceae</taxon>
        <taxon>Fusobacterium</taxon>
    </lineage>
</organism>
<proteinExistence type="predicted"/>
<evidence type="ECO:0000313" key="2">
    <source>
        <dbReference type="Proteomes" id="UP000222862"/>
    </source>
</evidence>
<name>A0A2B7YHB2_FUSNP</name>
<gene>
    <name evidence="1" type="ORF">RN96_10400</name>
</gene>
<protein>
    <submittedName>
        <fullName evidence="1">Uncharacterized protein</fullName>
    </submittedName>
</protein>